<evidence type="ECO:0000313" key="6">
    <source>
        <dbReference type="Proteomes" id="UP001365542"/>
    </source>
</evidence>
<accession>A0AAV9XSZ3</accession>
<dbReference type="GO" id="GO:0000140">
    <property type="term" value="F:acylglycerone-phosphate reductase (NADP+) activity"/>
    <property type="evidence" value="ECO:0007669"/>
    <property type="project" value="TreeGrafter"/>
</dbReference>
<dbReference type="InterPro" id="IPR002347">
    <property type="entry name" value="SDR_fam"/>
</dbReference>
<dbReference type="PRINTS" id="PR00080">
    <property type="entry name" value="SDRFAMILY"/>
</dbReference>
<organism evidence="5 6">
    <name type="scientific">Orbilia ellipsospora</name>
    <dbReference type="NCBI Taxonomy" id="2528407"/>
    <lineage>
        <taxon>Eukaryota</taxon>
        <taxon>Fungi</taxon>
        <taxon>Dikarya</taxon>
        <taxon>Ascomycota</taxon>
        <taxon>Pezizomycotina</taxon>
        <taxon>Orbiliomycetes</taxon>
        <taxon>Orbiliales</taxon>
        <taxon>Orbiliaceae</taxon>
        <taxon>Orbilia</taxon>
    </lineage>
</organism>
<evidence type="ECO:0000256" key="3">
    <source>
        <dbReference type="ARBA" id="ARBA00023002"/>
    </source>
</evidence>
<comment type="similarity">
    <text evidence="1 4">Belongs to the short-chain dehydrogenases/reductases (SDR) family.</text>
</comment>
<dbReference type="InterPro" id="IPR036291">
    <property type="entry name" value="NAD(P)-bd_dom_sf"/>
</dbReference>
<dbReference type="Proteomes" id="UP001365542">
    <property type="component" value="Unassembled WGS sequence"/>
</dbReference>
<dbReference type="PANTHER" id="PTHR44169:SF6">
    <property type="entry name" value="NADPH-DEPENDENT 1-ACYLDIHYDROXYACETONE PHOSPHATE REDUCTASE"/>
    <property type="match status" value="1"/>
</dbReference>
<dbReference type="GO" id="GO:0005811">
    <property type="term" value="C:lipid droplet"/>
    <property type="evidence" value="ECO:0007669"/>
    <property type="project" value="TreeGrafter"/>
</dbReference>
<dbReference type="GO" id="GO:0006654">
    <property type="term" value="P:phosphatidic acid biosynthetic process"/>
    <property type="evidence" value="ECO:0007669"/>
    <property type="project" value="TreeGrafter"/>
</dbReference>
<dbReference type="CDD" id="cd05374">
    <property type="entry name" value="17beta-HSD-like_SDR_c"/>
    <property type="match status" value="1"/>
</dbReference>
<dbReference type="SUPFAM" id="SSF51735">
    <property type="entry name" value="NAD(P)-binding Rossmann-fold domains"/>
    <property type="match status" value="1"/>
</dbReference>
<dbReference type="Gene3D" id="3.40.50.720">
    <property type="entry name" value="NAD(P)-binding Rossmann-like Domain"/>
    <property type="match status" value="1"/>
</dbReference>
<dbReference type="AlphaFoldDB" id="A0AAV9XSZ3"/>
<keyword evidence="6" id="KW-1185">Reference proteome</keyword>
<evidence type="ECO:0000256" key="4">
    <source>
        <dbReference type="RuleBase" id="RU000363"/>
    </source>
</evidence>
<evidence type="ECO:0000256" key="2">
    <source>
        <dbReference type="ARBA" id="ARBA00022857"/>
    </source>
</evidence>
<sequence length="286" mass="31758">MEPDTRKTVLITGAGVDGIGGSLAEEFHRKGYRVFATARREGPLEPLKAQGIEILSLDVTKAESILECKHKLEALTGGKLDVLVNNAGRNYTMPALDLDLNEIKDMFEINVFGVMMVTKAFAPLLIEAKGKIVMIGSLAGVMPYAFGSAYGASKGALHSYTNTLRVEMKPFGVQVINIVTGGVASQLARVDRQLPSDSYYNPIKEFFAKRVAYSQRNSIPAPTYAKSVVAHVIKSYPSPWAYHGYFAWRAWFLDTFFPNWIFDGFMSAQFGLSKLRKIWDDKRKQA</sequence>
<reference evidence="5 6" key="1">
    <citation type="submission" date="2019-10" db="EMBL/GenBank/DDBJ databases">
        <authorList>
            <person name="Palmer J.M."/>
        </authorList>
    </citation>
    <scope>NUCLEOTIDE SEQUENCE [LARGE SCALE GENOMIC DNA]</scope>
    <source>
        <strain evidence="5 6">TWF694</strain>
    </source>
</reference>
<evidence type="ECO:0000256" key="1">
    <source>
        <dbReference type="ARBA" id="ARBA00006484"/>
    </source>
</evidence>
<keyword evidence="3" id="KW-0560">Oxidoreductase</keyword>
<dbReference type="PROSITE" id="PS00061">
    <property type="entry name" value="ADH_SHORT"/>
    <property type="match status" value="1"/>
</dbReference>
<dbReference type="PANTHER" id="PTHR44169">
    <property type="entry name" value="NADPH-DEPENDENT 1-ACYLDIHYDROXYACETONE PHOSPHATE REDUCTASE"/>
    <property type="match status" value="1"/>
</dbReference>
<keyword evidence="2" id="KW-0521">NADP</keyword>
<evidence type="ECO:0000313" key="5">
    <source>
        <dbReference type="EMBL" id="KAK6542853.1"/>
    </source>
</evidence>
<dbReference type="InterPro" id="IPR020904">
    <property type="entry name" value="Sc_DH/Rdtase_CS"/>
</dbReference>
<dbReference type="GO" id="GO:0004806">
    <property type="term" value="F:triacylglycerol lipase activity"/>
    <property type="evidence" value="ECO:0007669"/>
    <property type="project" value="TreeGrafter"/>
</dbReference>
<dbReference type="EMBL" id="JAVHJO010000002">
    <property type="protein sequence ID" value="KAK6542853.1"/>
    <property type="molecule type" value="Genomic_DNA"/>
</dbReference>
<dbReference type="GO" id="GO:0005783">
    <property type="term" value="C:endoplasmic reticulum"/>
    <property type="evidence" value="ECO:0007669"/>
    <property type="project" value="TreeGrafter"/>
</dbReference>
<dbReference type="FunFam" id="3.40.50.720:FF:000261">
    <property type="entry name" value="NADPH-dependent 1-acyldihydroxyacetone phosphate reductase"/>
    <property type="match status" value="1"/>
</dbReference>
<dbReference type="Pfam" id="PF00106">
    <property type="entry name" value="adh_short"/>
    <property type="match status" value="1"/>
</dbReference>
<name>A0AAV9XSZ3_9PEZI</name>
<proteinExistence type="inferred from homology"/>
<dbReference type="GO" id="GO:0019433">
    <property type="term" value="P:triglyceride catabolic process"/>
    <property type="evidence" value="ECO:0007669"/>
    <property type="project" value="TreeGrafter"/>
</dbReference>
<gene>
    <name evidence="5" type="ORF">TWF694_006792</name>
</gene>
<comment type="caution">
    <text evidence="5">The sequence shown here is derived from an EMBL/GenBank/DDBJ whole genome shotgun (WGS) entry which is preliminary data.</text>
</comment>
<protein>
    <submittedName>
        <fullName evidence="5">Uncharacterized protein</fullName>
    </submittedName>
</protein>
<dbReference type="PRINTS" id="PR00081">
    <property type="entry name" value="GDHRDH"/>
</dbReference>